<evidence type="ECO:0000313" key="1">
    <source>
        <dbReference type="EMBL" id="QIS23727.1"/>
    </source>
</evidence>
<accession>A0A6G9ZEF3</accession>
<name>A0A6G9ZEF3_9NOCA</name>
<proteinExistence type="predicted"/>
<reference evidence="1 2" key="1">
    <citation type="journal article" date="2019" name="ACS Chem. Biol.">
        <title>Identification and Mobilization of a Cryptic Antibiotic Biosynthesis Gene Locus from a Human-Pathogenic Nocardia Isolate.</title>
        <authorList>
            <person name="Herisse M."/>
            <person name="Ishida K."/>
            <person name="Porter J.L."/>
            <person name="Howden B."/>
            <person name="Hertweck C."/>
            <person name="Stinear T.P."/>
            <person name="Pidot S.J."/>
        </authorList>
    </citation>
    <scope>NUCLEOTIDE SEQUENCE [LARGE SCALE GENOMIC DNA]</scope>
    <source>
        <strain evidence="1 2">AUSMDU00012715</strain>
    </source>
</reference>
<evidence type="ECO:0000313" key="2">
    <source>
        <dbReference type="Proteomes" id="UP000500953"/>
    </source>
</evidence>
<gene>
    <name evidence="1" type="ORF">F6W96_41045</name>
</gene>
<sequence>MVEEAETCFAAASSISKGFGRGPGGRVLVHAAVVGLATLGREVPVQGGFRDAGSLPDLRQGLALTAQQPRVLDLLLVVGDGAADAPARRFGDREGVRGAFGGEGALHLREQRQQQAFPVCALDRVR</sequence>
<dbReference type="EMBL" id="CP046173">
    <property type="protein sequence ID" value="QIS23727.1"/>
    <property type="molecule type" value="Genomic_DNA"/>
</dbReference>
<dbReference type="AlphaFoldDB" id="A0A6G9ZEF3"/>
<protein>
    <submittedName>
        <fullName evidence="1">Uncharacterized protein</fullName>
    </submittedName>
</protein>
<dbReference type="Proteomes" id="UP000500953">
    <property type="component" value="Chromosome"/>
</dbReference>
<organism evidence="1 2">
    <name type="scientific">Nocardia terpenica</name>
    <dbReference type="NCBI Taxonomy" id="455432"/>
    <lineage>
        <taxon>Bacteria</taxon>
        <taxon>Bacillati</taxon>
        <taxon>Actinomycetota</taxon>
        <taxon>Actinomycetes</taxon>
        <taxon>Mycobacteriales</taxon>
        <taxon>Nocardiaceae</taxon>
        <taxon>Nocardia</taxon>
    </lineage>
</organism>
<dbReference type="RefSeq" id="WP_167491046.1">
    <property type="nucleotide sequence ID" value="NZ_CP046173.1"/>
</dbReference>